<dbReference type="PROSITE" id="PS51000">
    <property type="entry name" value="HTH_DEOR_2"/>
    <property type="match status" value="1"/>
</dbReference>
<evidence type="ECO:0000256" key="1">
    <source>
        <dbReference type="ARBA" id="ARBA00023015"/>
    </source>
</evidence>
<sequence>MSTGGATSLGRGSPYGERREYILRLLREGGQVDVGAVAQALAVSEMTVRRDLARLDSEGLARRVHGGATNRRPDFSNRAGVMPDEKARIARAVVGLIDRGDTVGIDAGTTCRAVARELAHRDDIFAVTNSIQSALEFQHSRSAAMVLGGIITSEASLISNVSAPTQIVHLDKLVLGCGGVSVADGISYFDLAETDVRRRLVDASDTVILAADHSKLGRRKPIVLAALDILDVLVTSAEPPDDLRDALRRASVELVVAPAHA</sequence>
<proteinExistence type="predicted"/>
<dbReference type="PROSITE" id="PS00894">
    <property type="entry name" value="HTH_DEOR_1"/>
    <property type="match status" value="1"/>
</dbReference>
<name>A0A939MRA7_9MICO</name>
<dbReference type="PANTHER" id="PTHR30363:SF44">
    <property type="entry name" value="AGA OPERON TRANSCRIPTIONAL REPRESSOR-RELATED"/>
    <property type="match status" value="1"/>
</dbReference>
<protein>
    <submittedName>
        <fullName evidence="5">DeoR/GlpR transcriptional regulator</fullName>
    </submittedName>
</protein>
<evidence type="ECO:0000256" key="2">
    <source>
        <dbReference type="ARBA" id="ARBA00023125"/>
    </source>
</evidence>
<dbReference type="GO" id="GO:0003677">
    <property type="term" value="F:DNA binding"/>
    <property type="evidence" value="ECO:0007669"/>
    <property type="project" value="UniProtKB-KW"/>
</dbReference>
<dbReference type="EMBL" id="JAGDYM010000020">
    <property type="protein sequence ID" value="MBO1903232.1"/>
    <property type="molecule type" value="Genomic_DNA"/>
</dbReference>
<dbReference type="AlphaFoldDB" id="A0A939MRA7"/>
<keyword evidence="2" id="KW-0238">DNA-binding</keyword>
<dbReference type="InterPro" id="IPR036388">
    <property type="entry name" value="WH-like_DNA-bd_sf"/>
</dbReference>
<comment type="caution">
    <text evidence="5">The sequence shown here is derived from an EMBL/GenBank/DDBJ whole genome shotgun (WGS) entry which is preliminary data.</text>
</comment>
<dbReference type="Gene3D" id="3.40.50.1360">
    <property type="match status" value="1"/>
</dbReference>
<dbReference type="Gene3D" id="1.10.10.10">
    <property type="entry name" value="Winged helix-like DNA-binding domain superfamily/Winged helix DNA-binding domain"/>
    <property type="match status" value="1"/>
</dbReference>
<dbReference type="InterPro" id="IPR050313">
    <property type="entry name" value="Carb_Metab_HTH_regulators"/>
</dbReference>
<dbReference type="InterPro" id="IPR018356">
    <property type="entry name" value="Tscrpt_reg_HTH_DeoR_CS"/>
</dbReference>
<dbReference type="InterPro" id="IPR001034">
    <property type="entry name" value="DeoR_HTH"/>
</dbReference>
<dbReference type="SMART" id="SM01134">
    <property type="entry name" value="DeoRC"/>
    <property type="match status" value="1"/>
</dbReference>
<feature type="domain" description="HTH deoR-type" evidence="4">
    <location>
        <begin position="15"/>
        <end position="70"/>
    </location>
</feature>
<reference evidence="5" key="1">
    <citation type="submission" date="2021-03" db="EMBL/GenBank/DDBJ databases">
        <title>Leucobacter chromiisoli sp. nov., isolated from chromium-containing soil of chemical plant.</title>
        <authorList>
            <person name="Xu Z."/>
        </authorList>
    </citation>
    <scope>NUCLEOTIDE SEQUENCE</scope>
    <source>
        <strain evidence="5">S27</strain>
    </source>
</reference>
<evidence type="ECO:0000256" key="3">
    <source>
        <dbReference type="ARBA" id="ARBA00023163"/>
    </source>
</evidence>
<dbReference type="InterPro" id="IPR037171">
    <property type="entry name" value="NagB/RpiA_transferase-like"/>
</dbReference>
<dbReference type="InterPro" id="IPR014036">
    <property type="entry name" value="DeoR-like_C"/>
</dbReference>
<dbReference type="SUPFAM" id="SSF100950">
    <property type="entry name" value="NagB/RpiA/CoA transferase-like"/>
    <property type="match status" value="1"/>
</dbReference>
<dbReference type="Proteomes" id="UP000664382">
    <property type="component" value="Unassembled WGS sequence"/>
</dbReference>
<evidence type="ECO:0000313" key="5">
    <source>
        <dbReference type="EMBL" id="MBO1903232.1"/>
    </source>
</evidence>
<evidence type="ECO:0000313" key="6">
    <source>
        <dbReference type="Proteomes" id="UP000664382"/>
    </source>
</evidence>
<dbReference type="PANTHER" id="PTHR30363">
    <property type="entry name" value="HTH-TYPE TRANSCRIPTIONAL REGULATOR SRLR-RELATED"/>
    <property type="match status" value="1"/>
</dbReference>
<dbReference type="Pfam" id="PF00455">
    <property type="entry name" value="DeoRC"/>
    <property type="match status" value="1"/>
</dbReference>
<dbReference type="InterPro" id="IPR036390">
    <property type="entry name" value="WH_DNA-bd_sf"/>
</dbReference>
<dbReference type="RefSeq" id="WP_208098965.1">
    <property type="nucleotide sequence ID" value="NZ_JAGDYM010000020.1"/>
</dbReference>
<dbReference type="SUPFAM" id="SSF46785">
    <property type="entry name" value="Winged helix' DNA-binding domain"/>
    <property type="match status" value="1"/>
</dbReference>
<keyword evidence="1" id="KW-0805">Transcription regulation</keyword>
<dbReference type="SMART" id="SM00420">
    <property type="entry name" value="HTH_DEOR"/>
    <property type="match status" value="1"/>
</dbReference>
<dbReference type="GO" id="GO:0003700">
    <property type="term" value="F:DNA-binding transcription factor activity"/>
    <property type="evidence" value="ECO:0007669"/>
    <property type="project" value="InterPro"/>
</dbReference>
<organism evidence="5 6">
    <name type="scientific">Leucobacter weissii</name>
    <dbReference type="NCBI Taxonomy" id="1983706"/>
    <lineage>
        <taxon>Bacteria</taxon>
        <taxon>Bacillati</taxon>
        <taxon>Actinomycetota</taxon>
        <taxon>Actinomycetes</taxon>
        <taxon>Micrococcales</taxon>
        <taxon>Microbacteriaceae</taxon>
        <taxon>Leucobacter</taxon>
    </lineage>
</organism>
<keyword evidence="6" id="KW-1185">Reference proteome</keyword>
<dbReference type="Pfam" id="PF08220">
    <property type="entry name" value="HTH_DeoR"/>
    <property type="match status" value="1"/>
</dbReference>
<gene>
    <name evidence="5" type="ORF">J4H92_14905</name>
</gene>
<dbReference type="PRINTS" id="PR00037">
    <property type="entry name" value="HTHLACR"/>
</dbReference>
<accession>A0A939MRA7</accession>
<keyword evidence="3" id="KW-0804">Transcription</keyword>
<evidence type="ECO:0000259" key="4">
    <source>
        <dbReference type="PROSITE" id="PS51000"/>
    </source>
</evidence>